<accession>A0ABS1GJA9</accession>
<name>A0ABS1GJA9_9AQUI</name>
<evidence type="ECO:0000259" key="1">
    <source>
        <dbReference type="Pfam" id="PF01248"/>
    </source>
</evidence>
<keyword evidence="3" id="KW-1185">Reference proteome</keyword>
<comment type="caution">
    <text evidence="2">The sequence shown here is derived from an EMBL/GenBank/DDBJ whole genome shotgun (WGS) entry which is preliminary data.</text>
</comment>
<dbReference type="InterPro" id="IPR029064">
    <property type="entry name" value="Ribosomal_eL30-like_sf"/>
</dbReference>
<dbReference type="EMBL" id="JAACYA010000002">
    <property type="protein sequence ID" value="MBK3333018.1"/>
    <property type="molecule type" value="Genomic_DNA"/>
</dbReference>
<dbReference type="Gene3D" id="3.30.1330.30">
    <property type="match status" value="1"/>
</dbReference>
<sequence>MVNLPKEQIEKQLERQIINLLQLAWRGRIIKIGYDEAEKALKKGKKGFLIIAEDIAERTKRNILRVGNVEYFQLFNKLLLGSFIGKQEVGIIFVPETKFGLKLKSLIAQYTELKRR</sequence>
<dbReference type="SUPFAM" id="SSF55315">
    <property type="entry name" value="L30e-like"/>
    <property type="match status" value="1"/>
</dbReference>
<dbReference type="Pfam" id="PF01248">
    <property type="entry name" value="Ribosomal_L7Ae"/>
    <property type="match status" value="1"/>
</dbReference>
<dbReference type="RefSeq" id="WP_200674413.1">
    <property type="nucleotide sequence ID" value="NZ_JAACYA010000002.1"/>
</dbReference>
<organism evidence="2 3">
    <name type="scientific">Persephonella atlantica</name>
    <dbReference type="NCBI Taxonomy" id="2699429"/>
    <lineage>
        <taxon>Bacteria</taxon>
        <taxon>Pseudomonadati</taxon>
        <taxon>Aquificota</taxon>
        <taxon>Aquificia</taxon>
        <taxon>Aquificales</taxon>
        <taxon>Hydrogenothermaceae</taxon>
        <taxon>Persephonella</taxon>
    </lineage>
</organism>
<dbReference type="Proteomes" id="UP000772812">
    <property type="component" value="Unassembled WGS sequence"/>
</dbReference>
<proteinExistence type="predicted"/>
<reference evidence="2 3" key="1">
    <citation type="journal article" date="2021" name="Syst. Appl. Microbiol.">
        <title>Persephonella atlantica sp. nov.: How to adapt to physico-chemical gradients in high temperature hydrothermal habitats.</title>
        <authorList>
            <person name="Francois D.X."/>
            <person name="Godfroy A."/>
            <person name="Mathien C."/>
            <person name="Aube J."/>
            <person name="Cathalot C."/>
            <person name="Lesongeur F."/>
            <person name="L'Haridon S."/>
            <person name="Philippon X."/>
            <person name="Roussel E.G."/>
        </authorList>
    </citation>
    <scope>NUCLEOTIDE SEQUENCE [LARGE SCALE GENOMIC DNA]</scope>
    <source>
        <strain evidence="2 3">MO1340</strain>
    </source>
</reference>
<evidence type="ECO:0000313" key="3">
    <source>
        <dbReference type="Proteomes" id="UP000772812"/>
    </source>
</evidence>
<evidence type="ECO:0000313" key="2">
    <source>
        <dbReference type="EMBL" id="MBK3333018.1"/>
    </source>
</evidence>
<feature type="domain" description="Ribosomal protein eL8/eL30/eS12/Gadd45" evidence="1">
    <location>
        <begin position="19"/>
        <end position="88"/>
    </location>
</feature>
<gene>
    <name evidence="2" type="ORF">GWK41_08045</name>
</gene>
<protein>
    <recommendedName>
        <fullName evidence="1">Ribosomal protein eL8/eL30/eS12/Gadd45 domain-containing protein</fullName>
    </recommendedName>
</protein>
<dbReference type="InterPro" id="IPR004038">
    <property type="entry name" value="Ribosomal_eL8/eL30/eS12/Gad45"/>
</dbReference>